<dbReference type="AlphaFoldDB" id="U2YMQ0"/>
<dbReference type="InterPro" id="IPR015590">
    <property type="entry name" value="Aldehyde_DH_dom"/>
</dbReference>
<dbReference type="NCBIfam" id="TIGR03240">
    <property type="entry name" value="arg_catab_astD"/>
    <property type="match status" value="1"/>
</dbReference>
<dbReference type="NCBIfam" id="NF006992">
    <property type="entry name" value="PRK09457.1"/>
    <property type="match status" value="1"/>
</dbReference>
<protein>
    <submittedName>
        <fullName evidence="7">N-succinylglutamate 5-semialdehyde dehydrogenase</fullName>
    </submittedName>
</protein>
<accession>U2YMQ0</accession>
<reference evidence="7 8" key="1">
    <citation type="submission" date="2013-09" db="EMBL/GenBank/DDBJ databases">
        <title>Whole genome shotgun sequence of Novosphingobium tardaugens NBRC 16725.</title>
        <authorList>
            <person name="Isaki S."/>
            <person name="Hosoyama A."/>
            <person name="Tsuchikane K."/>
            <person name="Katsumata H."/>
            <person name="Ando Y."/>
            <person name="Yamazaki S."/>
            <person name="Fujita N."/>
        </authorList>
    </citation>
    <scope>NUCLEOTIDE SEQUENCE [LARGE SCALE GENOMIC DNA]</scope>
    <source>
        <strain evidence="7 8">NBRC 16725</strain>
    </source>
</reference>
<evidence type="ECO:0000256" key="5">
    <source>
        <dbReference type="RuleBase" id="RU003345"/>
    </source>
</evidence>
<dbReference type="PROSITE" id="PS00070">
    <property type="entry name" value="ALDEHYDE_DEHYDR_CYS"/>
    <property type="match status" value="1"/>
</dbReference>
<dbReference type="InterPro" id="IPR016161">
    <property type="entry name" value="Ald_DH/histidinol_DH"/>
</dbReference>
<dbReference type="eggNOG" id="COG1012">
    <property type="taxonomic scope" value="Bacteria"/>
</dbReference>
<evidence type="ECO:0000256" key="3">
    <source>
        <dbReference type="ARBA" id="ARBA00023027"/>
    </source>
</evidence>
<dbReference type="InterPro" id="IPR029510">
    <property type="entry name" value="Ald_DH_CS_GLU"/>
</dbReference>
<dbReference type="SUPFAM" id="SSF53720">
    <property type="entry name" value="ALDH-like"/>
    <property type="match status" value="1"/>
</dbReference>
<name>U2YMQ0_9SPHN</name>
<dbReference type="GO" id="GO:0043824">
    <property type="term" value="F:succinylglutamate-semialdehyde dehydrogenase activity"/>
    <property type="evidence" value="ECO:0007669"/>
    <property type="project" value="InterPro"/>
</dbReference>
<keyword evidence="3" id="KW-0520">NAD</keyword>
<dbReference type="Gene3D" id="3.40.309.10">
    <property type="entry name" value="Aldehyde Dehydrogenase, Chain A, domain 2"/>
    <property type="match status" value="1"/>
</dbReference>
<dbReference type="FunFam" id="3.40.605.10:FF:000010">
    <property type="entry name" value="N-succinylglutamate 5-semialdehyde dehydrogenase"/>
    <property type="match status" value="1"/>
</dbReference>
<dbReference type="InterPro" id="IPR016162">
    <property type="entry name" value="Ald_DH_N"/>
</dbReference>
<evidence type="ECO:0000313" key="8">
    <source>
        <dbReference type="Proteomes" id="UP000016568"/>
    </source>
</evidence>
<dbReference type="Gene3D" id="3.40.605.10">
    <property type="entry name" value="Aldehyde Dehydrogenase, Chain A, domain 1"/>
    <property type="match status" value="1"/>
</dbReference>
<evidence type="ECO:0000256" key="2">
    <source>
        <dbReference type="ARBA" id="ARBA00023002"/>
    </source>
</evidence>
<evidence type="ECO:0000256" key="4">
    <source>
        <dbReference type="PROSITE-ProRule" id="PRU10007"/>
    </source>
</evidence>
<keyword evidence="8" id="KW-1185">Reference proteome</keyword>
<feature type="domain" description="Aldehyde dehydrogenase" evidence="6">
    <location>
        <begin position="26"/>
        <end position="467"/>
    </location>
</feature>
<sequence length="497" mass="51984">MAVPRIYPCRPVVRAHRRGEGMTGVFRSLDPASGDMVWEGPAMGPQAVARAVETARRAFPAWSMRDQPQRTAHVLAFRDALQAGASEMAETIARETGKPLWEAQQEVGSMIGKIDLSIAAQGERAGQHHTPTAFGAAVLRHRPYGVMAVFGPYNFPGHLPNGHIVPALLAGNTVVFKPSELTPATGEAMAMAWAEAGLPEGVFTVVQGGRDTGAALAQADIDGLLFTGSAATGAHFRRQFAERPKVILALELGGNNPLIAWDGDLAEMAAIIVQSAYLTTGQRCSCARRLIVPDGSFGDAVIDAVAALSDRLVIGAWDETPIPFMGPLVSAEAAAKARAQVDCLLALGGKALRPPGGLAGRSAAFVKPVLLDMTGIAAPDEEIFAPVLQVTRVATFDGALAAANNTRFGLAAGLVSEDDALWHRFVTGVRAGIVNRNRPTTGAAGAMPFGGPGDSGNHRPGGWYAADYCAYPVASFEAAVTEGNLTGLEAMLRPCPD</sequence>
<gene>
    <name evidence="7" type="primary">astD</name>
    <name evidence="7" type="ORF">NT2_07_00450</name>
</gene>
<evidence type="ECO:0000256" key="1">
    <source>
        <dbReference type="ARBA" id="ARBA00022503"/>
    </source>
</evidence>
<dbReference type="InterPro" id="IPR016160">
    <property type="entry name" value="Ald_DH_CS_CYS"/>
</dbReference>
<comment type="caution">
    <text evidence="7">The sequence shown here is derived from an EMBL/GenBank/DDBJ whole genome shotgun (WGS) entry which is preliminary data.</text>
</comment>
<dbReference type="CDD" id="cd07095">
    <property type="entry name" value="ALDH_SGSD_AstD"/>
    <property type="match status" value="1"/>
</dbReference>
<dbReference type="GO" id="GO:0006527">
    <property type="term" value="P:L-arginine catabolic process"/>
    <property type="evidence" value="ECO:0007669"/>
    <property type="project" value="InterPro"/>
</dbReference>
<dbReference type="InterPro" id="IPR016163">
    <property type="entry name" value="Ald_DH_C"/>
</dbReference>
<evidence type="ECO:0000313" key="7">
    <source>
        <dbReference type="EMBL" id="GAD50045.1"/>
    </source>
</evidence>
<dbReference type="Pfam" id="PF00171">
    <property type="entry name" value="Aldedh"/>
    <property type="match status" value="1"/>
</dbReference>
<feature type="active site" evidence="4">
    <location>
        <position position="251"/>
    </location>
</feature>
<comment type="similarity">
    <text evidence="5">Belongs to the aldehyde dehydrogenase family.</text>
</comment>
<dbReference type="Proteomes" id="UP000016568">
    <property type="component" value="Unassembled WGS sequence"/>
</dbReference>
<dbReference type="PROSITE" id="PS00687">
    <property type="entry name" value="ALDEHYDE_DEHYDR_GLU"/>
    <property type="match status" value="1"/>
</dbReference>
<keyword evidence="2 5" id="KW-0560">Oxidoreductase</keyword>
<evidence type="ECO:0000259" key="6">
    <source>
        <dbReference type="Pfam" id="PF00171"/>
    </source>
</evidence>
<organism evidence="7 8">
    <name type="scientific">Caenibius tardaugens NBRC 16725</name>
    <dbReference type="NCBI Taxonomy" id="1219035"/>
    <lineage>
        <taxon>Bacteria</taxon>
        <taxon>Pseudomonadati</taxon>
        <taxon>Pseudomonadota</taxon>
        <taxon>Alphaproteobacteria</taxon>
        <taxon>Sphingomonadales</taxon>
        <taxon>Erythrobacteraceae</taxon>
        <taxon>Caenibius</taxon>
    </lineage>
</organism>
<dbReference type="EMBL" id="BASZ01000007">
    <property type="protein sequence ID" value="GAD50045.1"/>
    <property type="molecule type" value="Genomic_DNA"/>
</dbReference>
<proteinExistence type="inferred from homology"/>
<dbReference type="PANTHER" id="PTHR11699">
    <property type="entry name" value="ALDEHYDE DEHYDROGENASE-RELATED"/>
    <property type="match status" value="1"/>
</dbReference>
<keyword evidence="1" id="KW-0056">Arginine metabolism</keyword>
<dbReference type="InterPro" id="IPR017649">
    <property type="entry name" value="SuccinylGlu_semiald_DH_AstD"/>
</dbReference>